<evidence type="ECO:0000313" key="3">
    <source>
        <dbReference type="Proteomes" id="UP000066737"/>
    </source>
</evidence>
<reference evidence="3" key="1">
    <citation type="journal article" date="2016" name="Environ. Microbiol.">
        <title>The complete genome of a viable archaeum isolated from 123-million-year-old rock salt.</title>
        <authorList>
            <person name="Jaakkola S.T."/>
            <person name="Pfeiffer F."/>
            <person name="Ravantti J.J."/>
            <person name="Guo Q."/>
            <person name="Liu Y."/>
            <person name="Chen X."/>
            <person name="Ma H."/>
            <person name="Yang C."/>
            <person name="Oksanen H.M."/>
            <person name="Bamford D.H."/>
        </authorList>
    </citation>
    <scope>NUCLEOTIDE SEQUENCE</scope>
    <source>
        <strain evidence="3">JI20-1</strain>
    </source>
</reference>
<dbReference type="RefSeq" id="WP_059057244.1">
    <property type="nucleotide sequence ID" value="NZ_CEML01000001.1"/>
</dbReference>
<keyword evidence="3" id="KW-1185">Reference proteome</keyword>
<feature type="transmembrane region" description="Helical" evidence="1">
    <location>
        <begin position="44"/>
        <end position="65"/>
    </location>
</feature>
<feature type="transmembrane region" description="Helical" evidence="1">
    <location>
        <begin position="12"/>
        <end position="32"/>
    </location>
</feature>
<keyword evidence="1" id="KW-1133">Transmembrane helix</keyword>
<organism evidence="2 3">
    <name type="scientific">Halobacterium hubeiense</name>
    <dbReference type="NCBI Taxonomy" id="1407499"/>
    <lineage>
        <taxon>Archaea</taxon>
        <taxon>Methanobacteriati</taxon>
        <taxon>Methanobacteriota</taxon>
        <taxon>Stenosarchaea group</taxon>
        <taxon>Halobacteria</taxon>
        <taxon>Halobacteriales</taxon>
        <taxon>Halobacteriaceae</taxon>
        <taxon>Halobacterium</taxon>
    </lineage>
</organism>
<evidence type="ECO:0000256" key="1">
    <source>
        <dbReference type="SAM" id="Phobius"/>
    </source>
</evidence>
<dbReference type="Proteomes" id="UP000066737">
    <property type="component" value="Chromosome I"/>
</dbReference>
<accession>A0A0U5CZ84</accession>
<dbReference type="OrthoDB" id="328805at2157"/>
<gene>
    <name evidence="2" type="ORF">HHUB_2838</name>
</gene>
<evidence type="ECO:0000313" key="2">
    <source>
        <dbReference type="EMBL" id="CQH58829.1"/>
    </source>
</evidence>
<dbReference type="KEGG" id="hhb:Hhub_2838"/>
<dbReference type="STRING" id="1407499.HHUB_2838"/>
<dbReference type="EMBL" id="LN831302">
    <property type="protein sequence ID" value="CQH58829.1"/>
    <property type="molecule type" value="Genomic_DNA"/>
</dbReference>
<dbReference type="AlphaFoldDB" id="A0A0U5CZ84"/>
<feature type="transmembrane region" description="Helical" evidence="1">
    <location>
        <begin position="77"/>
        <end position="103"/>
    </location>
</feature>
<proteinExistence type="predicted"/>
<protein>
    <submittedName>
        <fullName evidence="2">Uncharacterized protein</fullName>
    </submittedName>
</protein>
<keyword evidence="1" id="KW-0472">Membrane</keyword>
<dbReference type="GeneID" id="26659468"/>
<name>A0A0U5CZ84_9EURY</name>
<keyword evidence="1" id="KW-0812">Transmembrane</keyword>
<sequence>MATAERGLDSWLSATLDLLLAVFGFVVVWYPTVSLANAALGSPLSASTCNLLVGVLAFGGSYPVVAGDWSLGRLGEYIFVFHMSAIGWGVVGMLAVLASGVSFAGGNRAPQAALVAVAHLTAYVLVYRAQLRIFR</sequence>
<feature type="transmembrane region" description="Helical" evidence="1">
    <location>
        <begin position="109"/>
        <end position="127"/>
    </location>
</feature>